<evidence type="ECO:0000313" key="3">
    <source>
        <dbReference type="Proteomes" id="UP001139485"/>
    </source>
</evidence>
<dbReference type="SUPFAM" id="SSF56176">
    <property type="entry name" value="FAD-binding/transporter-associated domain-like"/>
    <property type="match status" value="1"/>
</dbReference>
<dbReference type="PROSITE" id="PS51387">
    <property type="entry name" value="FAD_PCMH"/>
    <property type="match status" value="1"/>
</dbReference>
<reference evidence="2" key="1">
    <citation type="submission" date="2022-05" db="EMBL/GenBank/DDBJ databases">
        <authorList>
            <person name="Tuo L."/>
        </authorList>
    </citation>
    <scope>NUCLEOTIDE SEQUENCE</scope>
    <source>
        <strain evidence="2">BSK12Z-4</strain>
    </source>
</reference>
<dbReference type="InterPro" id="IPR016169">
    <property type="entry name" value="FAD-bd_PCMH_sub2"/>
</dbReference>
<organism evidence="2 3">
    <name type="scientific">Nocardioides bruguierae</name>
    <dbReference type="NCBI Taxonomy" id="2945102"/>
    <lineage>
        <taxon>Bacteria</taxon>
        <taxon>Bacillati</taxon>
        <taxon>Actinomycetota</taxon>
        <taxon>Actinomycetes</taxon>
        <taxon>Propionibacteriales</taxon>
        <taxon>Nocardioidaceae</taxon>
        <taxon>Nocardioides</taxon>
    </lineage>
</organism>
<dbReference type="Pfam" id="PF00941">
    <property type="entry name" value="FAD_binding_5"/>
    <property type="match status" value="1"/>
</dbReference>
<keyword evidence="3" id="KW-1185">Reference proteome</keyword>
<proteinExistence type="predicted"/>
<protein>
    <submittedName>
        <fullName evidence="2">FAD binding domain-containing protein</fullName>
    </submittedName>
</protein>
<dbReference type="InterPro" id="IPR016166">
    <property type="entry name" value="FAD-bd_PCMH"/>
</dbReference>
<dbReference type="PANTHER" id="PTHR42659">
    <property type="entry name" value="XANTHINE DEHYDROGENASE SUBUNIT C-RELATED"/>
    <property type="match status" value="1"/>
</dbReference>
<dbReference type="EMBL" id="JAMOIL010000010">
    <property type="protein sequence ID" value="MCM0620583.1"/>
    <property type="molecule type" value="Genomic_DNA"/>
</dbReference>
<comment type="caution">
    <text evidence="2">The sequence shown here is derived from an EMBL/GenBank/DDBJ whole genome shotgun (WGS) entry which is preliminary data.</text>
</comment>
<dbReference type="InterPro" id="IPR036318">
    <property type="entry name" value="FAD-bd_PCMH-like_sf"/>
</dbReference>
<dbReference type="GO" id="GO:0016491">
    <property type="term" value="F:oxidoreductase activity"/>
    <property type="evidence" value="ECO:0007669"/>
    <property type="project" value="InterPro"/>
</dbReference>
<dbReference type="InterPro" id="IPR051312">
    <property type="entry name" value="Diverse_Substr_Oxidored"/>
</dbReference>
<evidence type="ECO:0000313" key="2">
    <source>
        <dbReference type="EMBL" id="MCM0620583.1"/>
    </source>
</evidence>
<dbReference type="GO" id="GO:0071949">
    <property type="term" value="F:FAD binding"/>
    <property type="evidence" value="ECO:0007669"/>
    <property type="project" value="InterPro"/>
</dbReference>
<dbReference type="PANTHER" id="PTHR42659:SF9">
    <property type="entry name" value="XANTHINE DEHYDROGENASE FAD-BINDING SUBUNIT XDHB-RELATED"/>
    <property type="match status" value="1"/>
</dbReference>
<dbReference type="RefSeq" id="WP_250827171.1">
    <property type="nucleotide sequence ID" value="NZ_JAMOIL010000010.1"/>
</dbReference>
<dbReference type="Gene3D" id="3.30.465.10">
    <property type="match status" value="1"/>
</dbReference>
<gene>
    <name evidence="2" type="ORF">M8330_09780</name>
</gene>
<name>A0A9X2D7B4_9ACTN</name>
<sequence>MDLGTVTGFRRATDRTDLGLAPGERVVAGGTWLYSEPQPGTTGLVDLTTLGWPDLEPLPDGGLRVAATCPIARVRALPGSLWPEATDGLLMSFKVQAVATVGGNVCMALPAGAMIGLFTALGATAVIWTPAGGERTCPVEDLVVGPVQTSLDDGEVLRALDVPGSSLVGPVGPDGRRTPVAAVRHAALAARGRSGVLVVGVRTETGTRVSVTGATARPVVLRDGDDPSAIDCWHDDAHGAPDWREAVATRFVGQVRDALTGGAA</sequence>
<accession>A0A9X2D7B4</accession>
<dbReference type="InterPro" id="IPR002346">
    <property type="entry name" value="Mopterin_DH_FAD-bd"/>
</dbReference>
<feature type="domain" description="FAD-binding PCMH-type" evidence="1">
    <location>
        <begin position="1"/>
        <end position="167"/>
    </location>
</feature>
<dbReference type="AlphaFoldDB" id="A0A9X2D7B4"/>
<dbReference type="Proteomes" id="UP001139485">
    <property type="component" value="Unassembled WGS sequence"/>
</dbReference>
<evidence type="ECO:0000259" key="1">
    <source>
        <dbReference type="PROSITE" id="PS51387"/>
    </source>
</evidence>